<proteinExistence type="predicted"/>
<name>A0ABN8YTA1_RANTA</name>
<sequence>MHTSPSDPGALCKDLRVVCTGNARACLSARTKAPSHVWVHVALAVCTFRVHAARVWVQGAPRARIPARGRPGTHARLQEPRGADPLPAPGRRLRRLAARCFSGINPPSLHPRPPAPRAPAVPAVPRGFGEAAPRCAPFPLAGRAFVWRQLRPQRL</sequence>
<protein>
    <submittedName>
        <fullName evidence="2">Uncharacterized protein</fullName>
    </submittedName>
</protein>
<keyword evidence="3" id="KW-1185">Reference proteome</keyword>
<gene>
    <name evidence="2" type="ORF">MRATA1EN1_LOCUS13696</name>
</gene>
<accession>A0ABN8YTA1</accession>
<dbReference type="EMBL" id="OX459959">
    <property type="protein sequence ID" value="CAI9164734.1"/>
    <property type="molecule type" value="Genomic_DNA"/>
</dbReference>
<organism evidence="2 3">
    <name type="scientific">Rangifer tarandus platyrhynchus</name>
    <name type="common">Svalbard reindeer</name>
    <dbReference type="NCBI Taxonomy" id="3082113"/>
    <lineage>
        <taxon>Eukaryota</taxon>
        <taxon>Metazoa</taxon>
        <taxon>Chordata</taxon>
        <taxon>Craniata</taxon>
        <taxon>Vertebrata</taxon>
        <taxon>Euteleostomi</taxon>
        <taxon>Mammalia</taxon>
        <taxon>Eutheria</taxon>
        <taxon>Laurasiatheria</taxon>
        <taxon>Artiodactyla</taxon>
        <taxon>Ruminantia</taxon>
        <taxon>Pecora</taxon>
        <taxon>Cervidae</taxon>
        <taxon>Odocoileinae</taxon>
        <taxon>Rangifer</taxon>
    </lineage>
</organism>
<evidence type="ECO:0000256" key="1">
    <source>
        <dbReference type="SAM" id="MobiDB-lite"/>
    </source>
</evidence>
<feature type="region of interest" description="Disordered" evidence="1">
    <location>
        <begin position="66"/>
        <end position="89"/>
    </location>
</feature>
<evidence type="ECO:0000313" key="3">
    <source>
        <dbReference type="Proteomes" id="UP001176941"/>
    </source>
</evidence>
<dbReference type="Proteomes" id="UP001176941">
    <property type="component" value="Chromosome 23"/>
</dbReference>
<evidence type="ECO:0000313" key="2">
    <source>
        <dbReference type="EMBL" id="CAI9164734.1"/>
    </source>
</evidence>
<reference evidence="2" key="1">
    <citation type="submission" date="2023-04" db="EMBL/GenBank/DDBJ databases">
        <authorList>
            <consortium name="ELIXIR-Norway"/>
        </authorList>
    </citation>
    <scope>NUCLEOTIDE SEQUENCE [LARGE SCALE GENOMIC DNA]</scope>
</reference>